<evidence type="ECO:0000256" key="4">
    <source>
        <dbReference type="ARBA" id="ARBA00051722"/>
    </source>
</evidence>
<reference evidence="7" key="1">
    <citation type="submission" date="2016-05" db="EMBL/GenBank/DDBJ databases">
        <title>Paenibacillus oryzae. sp. nov., isolated from the rice root.</title>
        <authorList>
            <person name="Zhang J."/>
            <person name="Zhang X."/>
        </authorList>
    </citation>
    <scope>NUCLEOTIDE SEQUENCE [LARGE SCALE GENOMIC DNA]</scope>
    <source>
        <strain evidence="7">KCTC13222</strain>
    </source>
</reference>
<evidence type="ECO:0000256" key="5">
    <source>
        <dbReference type="PIRNR" id="PIRNR016557"/>
    </source>
</evidence>
<dbReference type="GO" id="GO:0030145">
    <property type="term" value="F:manganese ion binding"/>
    <property type="evidence" value="ECO:0007669"/>
    <property type="project" value="UniProtKB-UniRule"/>
</dbReference>
<comment type="caution">
    <text evidence="6">The sequence shown here is derived from an EMBL/GenBank/DDBJ whole genome shotgun (WGS) entry which is preliminary data.</text>
</comment>
<dbReference type="PIRSF" id="PIRSF016557">
    <property type="entry name" value="Caps_synth_CpsB"/>
    <property type="match status" value="1"/>
</dbReference>
<comment type="similarity">
    <text evidence="1 5">Belongs to the metallo-dependent hydrolases superfamily. CpsB/CapC family.</text>
</comment>
<dbReference type="Proteomes" id="UP000093309">
    <property type="component" value="Unassembled WGS sequence"/>
</dbReference>
<dbReference type="GO" id="GO:0004725">
    <property type="term" value="F:protein tyrosine phosphatase activity"/>
    <property type="evidence" value="ECO:0007669"/>
    <property type="project" value="UniProtKB-UniRule"/>
</dbReference>
<evidence type="ECO:0000313" key="7">
    <source>
        <dbReference type="Proteomes" id="UP000093309"/>
    </source>
</evidence>
<dbReference type="InterPro" id="IPR016667">
    <property type="entry name" value="Caps_polysacc_synth_CpsB/CapC"/>
</dbReference>
<name>A0A1C0ZTY2_9BACL</name>
<keyword evidence="7" id="KW-1185">Reference proteome</keyword>
<evidence type="ECO:0000313" key="6">
    <source>
        <dbReference type="EMBL" id="OCT11544.1"/>
    </source>
</evidence>
<organism evidence="6 7">
    <name type="scientific">Paenibacillus pectinilyticus</name>
    <dbReference type="NCBI Taxonomy" id="512399"/>
    <lineage>
        <taxon>Bacteria</taxon>
        <taxon>Bacillati</taxon>
        <taxon>Bacillota</taxon>
        <taxon>Bacilli</taxon>
        <taxon>Bacillales</taxon>
        <taxon>Paenibacillaceae</taxon>
        <taxon>Paenibacillus</taxon>
    </lineage>
</organism>
<accession>A0A1C0ZTY2</accession>
<dbReference type="PANTHER" id="PTHR39181:SF1">
    <property type="entry name" value="TYROSINE-PROTEIN PHOSPHATASE YWQE"/>
    <property type="match status" value="1"/>
</dbReference>
<gene>
    <name evidence="6" type="ORF">A8709_04785</name>
</gene>
<dbReference type="InterPro" id="IPR016195">
    <property type="entry name" value="Pol/histidinol_Pase-like"/>
</dbReference>
<protein>
    <recommendedName>
        <fullName evidence="5">Tyrosine-protein phosphatase</fullName>
        <ecNumber evidence="5">3.1.3.48</ecNumber>
    </recommendedName>
</protein>
<proteinExistence type="inferred from homology"/>
<sequence>MIDTHCHILPGLDDGAPSLEVAVEMARYAAMEGVHSMIATPHHGCGRYDNPAKQIGLAVQELNAELQKQQIPIEILPGQEVRVYKELLNDWEAGEIRTLNDSNYLLLELPLGDIPTYFDDLLYEVHVLGLTVILAHPERNQVLMSNPNRLHHYLEQGCRFQVTSQSITGLFGRKVQKFAIHLCKTNMSHLIASDAHNMASRRSDLSMALAYLDKQIGPKAVENYLLNAACVVQNEPIPIVPQAYQRRFWSFK</sequence>
<dbReference type="EMBL" id="LYPC01000028">
    <property type="protein sequence ID" value="OCT11544.1"/>
    <property type="molecule type" value="Genomic_DNA"/>
</dbReference>
<evidence type="ECO:0000256" key="2">
    <source>
        <dbReference type="ARBA" id="ARBA00022801"/>
    </source>
</evidence>
<dbReference type="STRING" id="512399.A8709_04785"/>
<comment type="catalytic activity">
    <reaction evidence="4 5">
        <text>O-phospho-L-tyrosyl-[protein] + H2O = L-tyrosyl-[protein] + phosphate</text>
        <dbReference type="Rhea" id="RHEA:10684"/>
        <dbReference type="Rhea" id="RHEA-COMP:10136"/>
        <dbReference type="Rhea" id="RHEA-COMP:20101"/>
        <dbReference type="ChEBI" id="CHEBI:15377"/>
        <dbReference type="ChEBI" id="CHEBI:43474"/>
        <dbReference type="ChEBI" id="CHEBI:46858"/>
        <dbReference type="ChEBI" id="CHEBI:61978"/>
        <dbReference type="EC" id="3.1.3.48"/>
    </reaction>
</comment>
<dbReference type="PANTHER" id="PTHR39181">
    <property type="entry name" value="TYROSINE-PROTEIN PHOSPHATASE YWQE"/>
    <property type="match status" value="1"/>
</dbReference>
<dbReference type="Gene3D" id="3.20.20.140">
    <property type="entry name" value="Metal-dependent hydrolases"/>
    <property type="match status" value="1"/>
</dbReference>
<keyword evidence="3 5" id="KW-0904">Protein phosphatase</keyword>
<dbReference type="AlphaFoldDB" id="A0A1C0ZTY2"/>
<dbReference type="EC" id="3.1.3.48" evidence="5"/>
<dbReference type="SUPFAM" id="SSF89550">
    <property type="entry name" value="PHP domain-like"/>
    <property type="match status" value="1"/>
</dbReference>
<evidence type="ECO:0000256" key="1">
    <source>
        <dbReference type="ARBA" id="ARBA00005750"/>
    </source>
</evidence>
<evidence type="ECO:0000256" key="3">
    <source>
        <dbReference type="ARBA" id="ARBA00022912"/>
    </source>
</evidence>
<keyword evidence="2 5" id="KW-0378">Hydrolase</keyword>
<dbReference type="Pfam" id="PF19567">
    <property type="entry name" value="CpsB_CapC"/>
    <property type="match status" value="1"/>
</dbReference>